<dbReference type="InterPro" id="IPR005540">
    <property type="entry name" value="KNOX1"/>
</dbReference>
<reference evidence="10 11" key="1">
    <citation type="journal article" date="2020" name="BMC Genomics">
        <title>Intraspecific diversification of the crop wild relative Brassica cretica Lam. using demographic model selection.</title>
        <authorList>
            <person name="Kioukis A."/>
            <person name="Michalopoulou V.A."/>
            <person name="Briers L."/>
            <person name="Pirintsos S."/>
            <person name="Studholme D.J."/>
            <person name="Pavlidis P."/>
            <person name="Sarris P.F."/>
        </authorList>
    </citation>
    <scope>NUCLEOTIDE SEQUENCE [LARGE SCALE GENOMIC DNA]</scope>
    <source>
        <strain evidence="11">cv. PFS-1207/04</strain>
    </source>
</reference>
<dbReference type="InterPro" id="IPR005539">
    <property type="entry name" value="ELK_dom"/>
</dbReference>
<feature type="region of interest" description="Disordered" evidence="7">
    <location>
        <begin position="50"/>
        <end position="72"/>
    </location>
</feature>
<dbReference type="SMART" id="SM01188">
    <property type="entry name" value="ELK"/>
    <property type="match status" value="1"/>
</dbReference>
<dbReference type="SUPFAM" id="SSF46689">
    <property type="entry name" value="Homeodomain-like"/>
    <property type="match status" value="1"/>
</dbReference>
<evidence type="ECO:0000256" key="6">
    <source>
        <dbReference type="PROSITE-ProRule" id="PRU00559"/>
    </source>
</evidence>
<comment type="caution">
    <text evidence="10">The sequence shown here is derived from an EMBL/GenBank/DDBJ whole genome shotgun (WGS) entry which is preliminary data.</text>
</comment>
<dbReference type="Pfam" id="PF05920">
    <property type="entry name" value="Homeobox_KN"/>
    <property type="match status" value="1"/>
</dbReference>
<dbReference type="Pfam" id="PF03791">
    <property type="entry name" value="KNOX2"/>
    <property type="match status" value="1"/>
</dbReference>
<evidence type="ECO:0000256" key="7">
    <source>
        <dbReference type="SAM" id="MobiDB-lite"/>
    </source>
</evidence>
<dbReference type="InterPro" id="IPR008709">
    <property type="entry name" value="Neurochondrin"/>
</dbReference>
<name>A0ABQ7BGH4_BRACR</name>
<dbReference type="PROSITE" id="PS51213">
    <property type="entry name" value="ELK"/>
    <property type="match status" value="1"/>
</dbReference>
<evidence type="ECO:0000259" key="8">
    <source>
        <dbReference type="PROSITE" id="PS50071"/>
    </source>
</evidence>
<evidence type="ECO:0000313" key="11">
    <source>
        <dbReference type="Proteomes" id="UP000266723"/>
    </source>
</evidence>
<keyword evidence="11" id="KW-1185">Reference proteome</keyword>
<feature type="domain" description="ELK" evidence="9">
    <location>
        <begin position="275"/>
        <end position="295"/>
    </location>
</feature>
<evidence type="ECO:0008006" key="12">
    <source>
        <dbReference type="Google" id="ProtNLM"/>
    </source>
</evidence>
<evidence type="ECO:0000256" key="5">
    <source>
        <dbReference type="PROSITE-ProRule" id="PRU00108"/>
    </source>
</evidence>
<dbReference type="InterPro" id="IPR001356">
    <property type="entry name" value="HD"/>
</dbReference>
<dbReference type="SMART" id="SM01255">
    <property type="entry name" value="KNOX1"/>
    <property type="match status" value="1"/>
</dbReference>
<feature type="region of interest" description="Disordered" evidence="7">
    <location>
        <begin position="1"/>
        <end position="35"/>
    </location>
</feature>
<feature type="DNA-binding region" description="Homeobox; TALE-type" evidence="5">
    <location>
        <begin position="296"/>
        <end position="359"/>
    </location>
</feature>
<dbReference type="InterPro" id="IPR005541">
    <property type="entry name" value="KNOX2"/>
</dbReference>
<dbReference type="CDD" id="cd00086">
    <property type="entry name" value="homeodomain"/>
    <property type="match status" value="1"/>
</dbReference>
<keyword evidence="3 5" id="KW-0371">Homeobox</keyword>
<keyword evidence="2 5" id="KW-0238">DNA-binding</keyword>
<evidence type="ECO:0000259" key="9">
    <source>
        <dbReference type="PROSITE" id="PS51213"/>
    </source>
</evidence>
<dbReference type="PANTHER" id="PTHR13109:SF7">
    <property type="entry name" value="NEUROCHONDRIN"/>
    <property type="match status" value="1"/>
</dbReference>
<sequence length="998" mass="110655">MSFTSSHLLPPQEDLPLRHFSDQSHQHPQPHFSETPSLLTASFLNLPPAAATADSDFAPPDRGGESSSAAATNRRWLSFDSSEIQNTGEGRPEVINGVNAEGGGEDWKSASCKAAIVRHPMFEQLLAAHVACLRVATPVDQIPRIDAQLGELHAVAAKYSTLGVVLDNKELDHFMSHYVVLLCSFKEQLQHHVCVHAMEAITACWEIEQSLQSITGVSPSENNGKTMSDDEDDNQVESEVNMFDGSMDGSDCMMGFGPLVPTERERSLLERVKKELKHELKQGFKEKIVDIREEIMRKRRAGKLPGDTTSVLKEWWRTHAKWPYPTEEDKAKLVQETGLQLKQINNWFINQRKRNWNSNSSTSSTPSKNKRKRVQSSSGIMAEPQEERSLSLDDCLKLLKGERDEQRLAGLLLVTKFCKNDDLVSLKKVYEAVGIRFLDRLLRTGSGDGGENRDVYLRLSVTVLAAFCRVPEIASSVDMVSRIPLILEIMSKRPATNILEECYELLYLVSTACEAGVMALVNSGGLRVIAPQMSDLPDGSHAMEVAIKILQLLVTKLSSESMNIERFFELSLVVAAVARQFAVLHNALKFVALHLLSAIFCSDYSALLHEPLRSMPDSNWADYMRTGVVSILQNRVAPSEKLHALILAESMMSILGEKWLIGRVKLPSVEDYLPADRCLLLVLESSHVEISVLSNELAYMKYEAPSSTVEEHLLKQRYLAIAFSLVEKIIKYISTVGENEGTLSDEAVFLKVIKTLDETVKVVLEYLKDAKEHGKKRGNDLLASVRVIGSYLAETPDACKEQVQDLLDYMLSVEGEEESRPFLSTCFLLPMLCQITMKDEGCRLLASSGGYVAVVECLVKLIQSDGQNGEDSGSIFLACDTVMNILLKREPIRFSPEMSTFTGLLKALACWADGTKDPSVVMMAASICSLIFDFTSEDALLKEPGFDGGSLDSLGRIIARSLPSSGQGTSDTADLLEIIAAGYSRWVDRFPTIKKHNR</sequence>
<dbReference type="InterPro" id="IPR008422">
    <property type="entry name" value="KN_HD"/>
</dbReference>
<organism evidence="10 11">
    <name type="scientific">Brassica cretica</name>
    <name type="common">Mustard</name>
    <dbReference type="NCBI Taxonomy" id="69181"/>
    <lineage>
        <taxon>Eukaryota</taxon>
        <taxon>Viridiplantae</taxon>
        <taxon>Streptophyta</taxon>
        <taxon>Embryophyta</taxon>
        <taxon>Tracheophyta</taxon>
        <taxon>Spermatophyta</taxon>
        <taxon>Magnoliopsida</taxon>
        <taxon>eudicotyledons</taxon>
        <taxon>Gunneridae</taxon>
        <taxon>Pentapetalae</taxon>
        <taxon>rosids</taxon>
        <taxon>malvids</taxon>
        <taxon>Brassicales</taxon>
        <taxon>Brassicaceae</taxon>
        <taxon>Brassiceae</taxon>
        <taxon>Brassica</taxon>
    </lineage>
</organism>
<feature type="domain" description="Homeobox" evidence="8">
    <location>
        <begin position="295"/>
        <end position="358"/>
    </location>
</feature>
<accession>A0ABQ7BGH4</accession>
<feature type="compositionally biased region" description="Low complexity" evidence="7">
    <location>
        <begin position="356"/>
        <end position="367"/>
    </location>
</feature>
<dbReference type="PROSITE" id="PS50071">
    <property type="entry name" value="HOMEOBOX_2"/>
    <property type="match status" value="1"/>
</dbReference>
<dbReference type="SMART" id="SM00389">
    <property type="entry name" value="HOX"/>
    <property type="match status" value="1"/>
</dbReference>
<dbReference type="InterPro" id="IPR016024">
    <property type="entry name" value="ARM-type_fold"/>
</dbReference>
<gene>
    <name evidence="10" type="ORF">DY000_02036838</name>
</gene>
<dbReference type="PANTHER" id="PTHR13109">
    <property type="entry name" value="NEUROCHONDRIN"/>
    <property type="match status" value="1"/>
</dbReference>
<feature type="compositionally biased region" description="Polar residues" evidence="7">
    <location>
        <begin position="215"/>
        <end position="226"/>
    </location>
</feature>
<proteinExistence type="inferred from homology"/>
<dbReference type="SUPFAM" id="SSF48371">
    <property type="entry name" value="ARM repeat"/>
    <property type="match status" value="1"/>
</dbReference>
<dbReference type="Pfam" id="PF03790">
    <property type="entry name" value="KNOX1"/>
    <property type="match status" value="1"/>
</dbReference>
<dbReference type="EMBL" id="QGKV02001507">
    <property type="protein sequence ID" value="KAF3531220.1"/>
    <property type="molecule type" value="Genomic_DNA"/>
</dbReference>
<dbReference type="Gene3D" id="1.10.10.60">
    <property type="entry name" value="Homeodomain-like"/>
    <property type="match status" value="1"/>
</dbReference>
<evidence type="ECO:0000256" key="3">
    <source>
        <dbReference type="ARBA" id="ARBA00023155"/>
    </source>
</evidence>
<comment type="similarity">
    <text evidence="6">Belongs to the TALE/KNOX homeobox family.</text>
</comment>
<dbReference type="SMART" id="SM01256">
    <property type="entry name" value="KNOX2"/>
    <property type="match status" value="1"/>
</dbReference>
<evidence type="ECO:0000313" key="10">
    <source>
        <dbReference type="EMBL" id="KAF3531220.1"/>
    </source>
</evidence>
<evidence type="ECO:0000256" key="1">
    <source>
        <dbReference type="ARBA" id="ARBA00004123"/>
    </source>
</evidence>
<dbReference type="Pfam" id="PF03789">
    <property type="entry name" value="ELK"/>
    <property type="match status" value="1"/>
</dbReference>
<feature type="compositionally biased region" description="Basic and acidic residues" evidence="7">
    <location>
        <begin position="15"/>
        <end position="25"/>
    </location>
</feature>
<dbReference type="Proteomes" id="UP000266723">
    <property type="component" value="Unassembled WGS sequence"/>
</dbReference>
<feature type="region of interest" description="Disordered" evidence="7">
    <location>
        <begin position="215"/>
        <end position="234"/>
    </location>
</feature>
<evidence type="ECO:0000256" key="2">
    <source>
        <dbReference type="ARBA" id="ARBA00023125"/>
    </source>
</evidence>
<feature type="region of interest" description="Disordered" evidence="7">
    <location>
        <begin position="355"/>
        <end position="386"/>
    </location>
</feature>
<protein>
    <recommendedName>
        <fullName evidence="12">Homeobox domain-containing protein</fullName>
    </recommendedName>
</protein>
<comment type="subcellular location">
    <subcellularLocation>
        <location evidence="1 5">Nucleus</location>
    </subcellularLocation>
</comment>
<keyword evidence="4 5" id="KW-0539">Nucleus</keyword>
<dbReference type="Pfam" id="PF05536">
    <property type="entry name" value="Neurochondrin"/>
    <property type="match status" value="1"/>
</dbReference>
<dbReference type="InterPro" id="IPR009057">
    <property type="entry name" value="Homeodomain-like_sf"/>
</dbReference>
<evidence type="ECO:0000256" key="4">
    <source>
        <dbReference type="ARBA" id="ARBA00023242"/>
    </source>
</evidence>